<keyword evidence="1" id="KW-0830">Ubiquinone</keyword>
<dbReference type="EMBL" id="PQWO01000008">
    <property type="protein sequence ID" value="PZD72793.1"/>
    <property type="molecule type" value="Genomic_DNA"/>
</dbReference>
<dbReference type="Proteomes" id="UP000248857">
    <property type="component" value="Unassembled WGS sequence"/>
</dbReference>
<dbReference type="AlphaFoldDB" id="A0A2W1JGS7"/>
<dbReference type="EC" id="2.1.1.222" evidence="1"/>
<keyword evidence="1" id="KW-0808">Transferase</keyword>
<dbReference type="SUPFAM" id="SSF53335">
    <property type="entry name" value="S-adenosyl-L-methionine-dependent methyltransferases"/>
    <property type="match status" value="1"/>
</dbReference>
<reference evidence="1 2" key="1">
    <citation type="journal article" date="2018" name="Sci. Rep.">
        <title>A novel species of the marine cyanobacterium Acaryochloris with a unique pigment content and lifestyle.</title>
        <authorList>
            <person name="Partensky F."/>
            <person name="Six C."/>
            <person name="Ratin M."/>
            <person name="Garczarek L."/>
            <person name="Vaulot D."/>
            <person name="Probert I."/>
            <person name="Calteau A."/>
            <person name="Gourvil P."/>
            <person name="Marie D."/>
            <person name="Grebert T."/>
            <person name="Bouchier C."/>
            <person name="Le Panse S."/>
            <person name="Gachenot M."/>
            <person name="Rodriguez F."/>
            <person name="Garrido J.L."/>
        </authorList>
    </citation>
    <scope>NUCLEOTIDE SEQUENCE [LARGE SCALE GENOMIC DNA]</scope>
    <source>
        <strain evidence="1 2">RCC1774</strain>
    </source>
</reference>
<dbReference type="Gene3D" id="3.40.50.150">
    <property type="entry name" value="Vaccinia Virus protein VP39"/>
    <property type="match status" value="1"/>
</dbReference>
<dbReference type="GO" id="GO:0102208">
    <property type="term" value="F:2-polyprenyl-6-hydroxyphenol methylase activity"/>
    <property type="evidence" value="ECO:0007669"/>
    <property type="project" value="UniProtKB-EC"/>
</dbReference>
<evidence type="ECO:0000313" key="1">
    <source>
        <dbReference type="EMBL" id="PZD72793.1"/>
    </source>
</evidence>
<protein>
    <submittedName>
        <fullName evidence="1">Ubiquinone biosynthesis O-methyltransferase</fullName>
        <ecNumber evidence="1">2.1.1.222</ecNumber>
    </submittedName>
</protein>
<comment type="caution">
    <text evidence="1">The sequence shown here is derived from an EMBL/GenBank/DDBJ whole genome shotgun (WGS) entry which is preliminary data.</text>
</comment>
<evidence type="ECO:0000313" key="2">
    <source>
        <dbReference type="Proteomes" id="UP000248857"/>
    </source>
</evidence>
<gene>
    <name evidence="1" type="primary">ubiG_6</name>
    <name evidence="1" type="ORF">C1752_03253</name>
</gene>
<proteinExistence type="predicted"/>
<dbReference type="RefSeq" id="WP_110986700.1">
    <property type="nucleotide sequence ID" value="NZ_CAWNWM010000008.1"/>
</dbReference>
<name>A0A2W1JGS7_9CYAN</name>
<keyword evidence="2" id="KW-1185">Reference proteome</keyword>
<organism evidence="1 2">
    <name type="scientific">Acaryochloris thomasi RCC1774</name>
    <dbReference type="NCBI Taxonomy" id="1764569"/>
    <lineage>
        <taxon>Bacteria</taxon>
        <taxon>Bacillati</taxon>
        <taxon>Cyanobacteriota</taxon>
        <taxon>Cyanophyceae</taxon>
        <taxon>Acaryochloridales</taxon>
        <taxon>Acaryochloridaceae</taxon>
        <taxon>Acaryochloris</taxon>
        <taxon>Acaryochloris thomasi</taxon>
    </lineage>
</organism>
<dbReference type="InterPro" id="IPR029063">
    <property type="entry name" value="SAM-dependent_MTases_sf"/>
</dbReference>
<sequence length="295" mass="33875">MFELDASIPAAKQCPICGQTGDRKFRKNHIWIRDCANCSHRFAELELGIDEVGQIYDGQYFQGDGLGYLDYLAEASLLRKKGQCYGKLLEGYCWPGTALDVGAAAGFILHGLMNYDWQSRGIEPNARIGRLGREKLRLNITPDTLETFPKSECYDLVMMIQVLSHFYDLEAALEVADRVTRPGGLWLIETWNRSSWTARLCGKRWRAYQPPTTQNWFSPCSLREIAEAYDFEEVGQGNATRWVSAPYLRSLLRYHGGFWSYPLEKLLAIIPNSWTMSWPVTDRFWAIYQKAENLD</sequence>
<keyword evidence="1" id="KW-0489">Methyltransferase</keyword>
<dbReference type="Pfam" id="PF13489">
    <property type="entry name" value="Methyltransf_23"/>
    <property type="match status" value="1"/>
</dbReference>
<dbReference type="GO" id="GO:0032259">
    <property type="term" value="P:methylation"/>
    <property type="evidence" value="ECO:0007669"/>
    <property type="project" value="UniProtKB-KW"/>
</dbReference>
<dbReference type="OrthoDB" id="449182at2"/>
<accession>A0A2W1JGS7</accession>